<sequence length="187" mass="22450">MKIKINLFNRKNFNCNGKIDIEENNIRELSKKTIGYSYLKEFKINKDYLDNFDFQVTDKEELKKISWVDSIDNIKEVGDIEDEYPSELKKNSLYYKSIYMCPNCNEQVLYKVRSYDIGTKFNNTNKRLHHIYTCPKCRIFLASIRIYSKLHSKWIGNRLSNYALISYSYPRLKYRRIVAYTESLHSE</sequence>
<protein>
    <submittedName>
        <fullName evidence="1">DNA-directed RNA polymerase subunit RPC12/RpoP</fullName>
    </submittedName>
</protein>
<keyword evidence="2" id="KW-1185">Reference proteome</keyword>
<dbReference type="EMBL" id="JAUSWG010000001">
    <property type="protein sequence ID" value="MDQ0555236.1"/>
    <property type="molecule type" value="Genomic_DNA"/>
</dbReference>
<keyword evidence="1" id="KW-0804">Transcription</keyword>
<proteinExistence type="predicted"/>
<evidence type="ECO:0000313" key="2">
    <source>
        <dbReference type="Proteomes" id="UP001232584"/>
    </source>
</evidence>
<dbReference type="RefSeq" id="WP_307502051.1">
    <property type="nucleotide sequence ID" value="NZ_BAAACE010000026.1"/>
</dbReference>
<keyword evidence="1" id="KW-0240">DNA-directed RNA polymerase</keyword>
<evidence type="ECO:0000313" key="1">
    <source>
        <dbReference type="EMBL" id="MDQ0555236.1"/>
    </source>
</evidence>
<dbReference type="Proteomes" id="UP001232584">
    <property type="component" value="Unassembled WGS sequence"/>
</dbReference>
<reference evidence="1 2" key="1">
    <citation type="submission" date="2023-07" db="EMBL/GenBank/DDBJ databases">
        <title>Genomic Encyclopedia of Type Strains, Phase IV (KMG-IV): sequencing the most valuable type-strain genomes for metagenomic binning, comparative biology and taxonomic classification.</title>
        <authorList>
            <person name="Goeker M."/>
        </authorList>
    </citation>
    <scope>NUCLEOTIDE SEQUENCE [LARGE SCALE GENOMIC DNA]</scope>
    <source>
        <strain evidence="1 2">DSM 15049</strain>
    </source>
</reference>
<organism evidence="1 2">
    <name type="scientific">Paraclostridium ghonii</name>
    <dbReference type="NCBI Taxonomy" id="29358"/>
    <lineage>
        <taxon>Bacteria</taxon>
        <taxon>Bacillati</taxon>
        <taxon>Bacillota</taxon>
        <taxon>Clostridia</taxon>
        <taxon>Peptostreptococcales</taxon>
        <taxon>Peptostreptococcaceae</taxon>
        <taxon>Paraclostridium</taxon>
    </lineage>
</organism>
<name>A0ABU0MWK9_9FIRM</name>
<dbReference type="GO" id="GO:0000428">
    <property type="term" value="C:DNA-directed RNA polymerase complex"/>
    <property type="evidence" value="ECO:0007669"/>
    <property type="project" value="UniProtKB-KW"/>
</dbReference>
<gene>
    <name evidence="1" type="ORF">QOZ92_000346</name>
</gene>
<accession>A0ABU0MWK9</accession>
<comment type="caution">
    <text evidence="1">The sequence shown here is derived from an EMBL/GenBank/DDBJ whole genome shotgun (WGS) entry which is preliminary data.</text>
</comment>